<protein>
    <submittedName>
        <fullName evidence="1">Uncharacterized protein</fullName>
    </submittedName>
</protein>
<evidence type="ECO:0000313" key="2">
    <source>
        <dbReference type="Proteomes" id="UP000830395"/>
    </source>
</evidence>
<organism evidence="1 2">
    <name type="scientific">Pangasius djambal</name>
    <dbReference type="NCBI Taxonomy" id="1691987"/>
    <lineage>
        <taxon>Eukaryota</taxon>
        <taxon>Metazoa</taxon>
        <taxon>Chordata</taxon>
        <taxon>Craniata</taxon>
        <taxon>Vertebrata</taxon>
        <taxon>Euteleostomi</taxon>
        <taxon>Actinopterygii</taxon>
        <taxon>Neopterygii</taxon>
        <taxon>Teleostei</taxon>
        <taxon>Ostariophysi</taxon>
        <taxon>Siluriformes</taxon>
        <taxon>Pangasiidae</taxon>
        <taxon>Pangasius</taxon>
    </lineage>
</organism>
<comment type="caution">
    <text evidence="1">The sequence shown here is derived from an EMBL/GenBank/DDBJ whole genome shotgun (WGS) entry which is preliminary data.</text>
</comment>
<name>A0ACC5Z7B7_9TELE</name>
<evidence type="ECO:0000313" key="1">
    <source>
        <dbReference type="EMBL" id="MCJ8743658.1"/>
    </source>
</evidence>
<dbReference type="Proteomes" id="UP000830395">
    <property type="component" value="Chromosome 19"/>
</dbReference>
<keyword evidence="2" id="KW-1185">Reference proteome</keyword>
<accession>A0ACC5Z7B7</accession>
<gene>
    <name evidence="1" type="ORF">PDJAM_G00096730</name>
</gene>
<dbReference type="EMBL" id="CM040993">
    <property type="protein sequence ID" value="MCJ8743658.1"/>
    <property type="molecule type" value="Genomic_DNA"/>
</dbReference>
<proteinExistence type="predicted"/>
<sequence>MKTRLELSLCVPSSALVSWKLTWETQCVEIPGFEGVSEFVFGLHHSALETSGVFMSLLDENADYSDVRSCGWERAVGQLLKPAWGELSLRACPLEPQWPNHFHVRDRVFLQSFMSSFPFWTENTKNCQFKFLSC</sequence>
<reference evidence="1" key="1">
    <citation type="submission" date="2020-02" db="EMBL/GenBank/DDBJ databases">
        <title>Genome sequencing of the panga catfish, Pangasius djambal.</title>
        <authorList>
            <person name="Wen M."/>
            <person name="Zahm M."/>
            <person name="Roques C."/>
            <person name="Cabau C."/>
            <person name="Klopp C."/>
            <person name="Donnadieu C."/>
            <person name="Jouanno E."/>
            <person name="Avarre J.-C."/>
            <person name="Campet M."/>
            <person name="Ha T."/>
            <person name="Dugue R."/>
            <person name="Lampietro C."/>
            <person name="Louis A."/>
            <person name="Herpin A."/>
            <person name="Echchiki A."/>
            <person name="Berthelot C."/>
            <person name="Parey E."/>
            <person name="Roest-Crollius H."/>
            <person name="Braasch I."/>
            <person name="Postlethwait J.H."/>
            <person name="Bobe J."/>
            <person name="Montfort J."/>
            <person name="Bouchez O."/>
            <person name="Begum T."/>
            <person name="Schartl M."/>
            <person name="Gustiano R."/>
            <person name="Guiguen Y."/>
        </authorList>
    </citation>
    <scope>NUCLEOTIDE SEQUENCE</scope>
    <source>
        <strain evidence="1">Pdj_M5554</strain>
    </source>
</reference>